<evidence type="ECO:0000313" key="2">
    <source>
        <dbReference type="Ensembl" id="ENSGMOP00000057340.1"/>
    </source>
</evidence>
<organism evidence="2 3">
    <name type="scientific">Gadus morhua</name>
    <name type="common">Atlantic cod</name>
    <dbReference type="NCBI Taxonomy" id="8049"/>
    <lineage>
        <taxon>Eukaryota</taxon>
        <taxon>Metazoa</taxon>
        <taxon>Chordata</taxon>
        <taxon>Craniata</taxon>
        <taxon>Vertebrata</taxon>
        <taxon>Euteleostomi</taxon>
        <taxon>Actinopterygii</taxon>
        <taxon>Neopterygii</taxon>
        <taxon>Teleostei</taxon>
        <taxon>Neoteleostei</taxon>
        <taxon>Acanthomorphata</taxon>
        <taxon>Zeiogadaria</taxon>
        <taxon>Gadariae</taxon>
        <taxon>Gadiformes</taxon>
        <taxon>Gadoidei</taxon>
        <taxon>Gadidae</taxon>
        <taxon>Gadus</taxon>
    </lineage>
</organism>
<dbReference type="Proteomes" id="UP000694546">
    <property type="component" value="Chromosome 2"/>
</dbReference>
<feature type="region of interest" description="Disordered" evidence="1">
    <location>
        <begin position="64"/>
        <end position="98"/>
    </location>
</feature>
<reference evidence="2" key="1">
    <citation type="submission" date="2025-08" db="UniProtKB">
        <authorList>
            <consortium name="Ensembl"/>
        </authorList>
    </citation>
    <scope>IDENTIFICATION</scope>
</reference>
<evidence type="ECO:0000256" key="1">
    <source>
        <dbReference type="SAM" id="MobiDB-lite"/>
    </source>
</evidence>
<accession>A0A8C5C7Y4</accession>
<keyword evidence="3" id="KW-1185">Reference proteome</keyword>
<sequence>MVPVHTGRSLSSHTSQSPAVFCLLSGSGLKPPNRQAGKYSPNIPILSGYYTVLRMIYGSQLPGSVVQAERDESRTNMAGEARRRRVPGTKVPFSATNR</sequence>
<name>A0A8C5C7Y4_GADMO</name>
<dbReference type="AlphaFoldDB" id="A0A8C5C7Y4"/>
<reference evidence="2" key="2">
    <citation type="submission" date="2025-09" db="UniProtKB">
        <authorList>
            <consortium name="Ensembl"/>
        </authorList>
    </citation>
    <scope>IDENTIFICATION</scope>
</reference>
<dbReference type="Ensembl" id="ENSGMOT00000028305.1">
    <property type="protein sequence ID" value="ENSGMOP00000057340.1"/>
    <property type="gene ID" value="ENSGMOG00000034468.1"/>
</dbReference>
<evidence type="ECO:0000313" key="3">
    <source>
        <dbReference type="Proteomes" id="UP000694546"/>
    </source>
</evidence>
<protein>
    <submittedName>
        <fullName evidence="2">Uncharacterized protein</fullName>
    </submittedName>
</protein>
<proteinExistence type="predicted"/>